<feature type="region of interest" description="Disordered" evidence="1">
    <location>
        <begin position="102"/>
        <end position="223"/>
    </location>
</feature>
<evidence type="ECO:0000256" key="2">
    <source>
        <dbReference type="SAM" id="Phobius"/>
    </source>
</evidence>
<dbReference type="AlphaFoldDB" id="A0AAE1AF68"/>
<sequence length="618" mass="70745">MVSRDETEWFYDEPANRKTQIRNIVRQRRSAFLSDVSTPVEVTELFLDNDILNIIVECTNKPKWGRKRSCCIWSSPSSFGRQENPTLSHYLKETISISIANLNQDKSKQTRKGLPQPSSPQSESKDGKVLNFVPGSNPSPSHSGKMSTDSDVDDVMERIGKDDSDYEGYESSGDEYQPSDSSTTDDDEPAPKRRKKAVPDQNPSDSSESDDNDDIPLSVLQDKIRKTKETSQYALKKSGKELKTTAKEIELFIGLYLRMGLVKAHSVRAYWAFETRHPPVADHMARSRFENIASSLHFVNNSEISEEQKDEDRLWKVRPFLREIRKNLEKIIPEEKQSIDEVMVAFKGRSGLKQYIRSKPKSLKLVKALRERGLLYVGTVRENRLKDCGLKAEKVMKKEGRGAMNSKVDVASNVVAVRWFNNKKVDMISSSVGVEPVNDVKRYDKKAQKKIDILCPAIIQEYNQHMGGVDLLDCLVSLYKFPLKSRRWYMYIFYHTVSMIVVTSWLWYRRHCILLKEKPMKLSSFQGQLAYALVNFRRLPGRPSNSSPPPVPAVRTAAEHAPTTQVRLDMVGHLPEWGTRMRCKMPFCTAKSSVKCTKCKVHLCLDKDRNCFLDFHTN</sequence>
<reference evidence="4" key="1">
    <citation type="journal article" date="2023" name="G3 (Bethesda)">
        <title>A reference genome for the long-term kleptoplast-retaining sea slug Elysia crispata morphotype clarki.</title>
        <authorList>
            <person name="Eastman K.E."/>
            <person name="Pendleton A.L."/>
            <person name="Shaikh M.A."/>
            <person name="Suttiyut T."/>
            <person name="Ogas R."/>
            <person name="Tomko P."/>
            <person name="Gavelis G."/>
            <person name="Widhalm J.R."/>
            <person name="Wisecaver J.H."/>
        </authorList>
    </citation>
    <scope>NUCLEOTIDE SEQUENCE</scope>
    <source>
        <strain evidence="4">ECLA1</strain>
    </source>
</reference>
<evidence type="ECO:0000313" key="4">
    <source>
        <dbReference type="EMBL" id="KAK3786770.1"/>
    </source>
</evidence>
<evidence type="ECO:0000313" key="5">
    <source>
        <dbReference type="Proteomes" id="UP001283361"/>
    </source>
</evidence>
<evidence type="ECO:0000256" key="1">
    <source>
        <dbReference type="SAM" id="MobiDB-lite"/>
    </source>
</evidence>
<feature type="compositionally biased region" description="Polar residues" evidence="1">
    <location>
        <begin position="134"/>
        <end position="149"/>
    </location>
</feature>
<comment type="caution">
    <text evidence="4">The sequence shown here is derived from an EMBL/GenBank/DDBJ whole genome shotgun (WGS) entry which is preliminary data.</text>
</comment>
<keyword evidence="2" id="KW-0472">Membrane</keyword>
<keyword evidence="5" id="KW-1185">Reference proteome</keyword>
<feature type="domain" description="PiggyBac transposable element-derived protein" evidence="3">
    <location>
        <begin position="227"/>
        <end position="362"/>
    </location>
</feature>
<dbReference type="InterPro" id="IPR029526">
    <property type="entry name" value="PGBD"/>
</dbReference>
<dbReference type="Pfam" id="PF13843">
    <property type="entry name" value="DDE_Tnp_1_7"/>
    <property type="match status" value="1"/>
</dbReference>
<dbReference type="PANTHER" id="PTHR47272:SF1">
    <property type="entry name" value="PIGGYBAC TRANSPOSABLE ELEMENT-DERIVED PROTEIN 3-LIKE"/>
    <property type="match status" value="1"/>
</dbReference>
<gene>
    <name evidence="4" type="ORF">RRG08_000975</name>
</gene>
<dbReference type="Proteomes" id="UP001283361">
    <property type="component" value="Unassembled WGS sequence"/>
</dbReference>
<keyword evidence="2" id="KW-1133">Transmembrane helix</keyword>
<dbReference type="PANTHER" id="PTHR47272">
    <property type="entry name" value="DDE_TNP_1_7 DOMAIN-CONTAINING PROTEIN"/>
    <property type="match status" value="1"/>
</dbReference>
<evidence type="ECO:0000259" key="3">
    <source>
        <dbReference type="Pfam" id="PF13843"/>
    </source>
</evidence>
<keyword evidence="2" id="KW-0812">Transmembrane</keyword>
<name>A0AAE1AF68_9GAST</name>
<organism evidence="4 5">
    <name type="scientific">Elysia crispata</name>
    <name type="common">lettuce slug</name>
    <dbReference type="NCBI Taxonomy" id="231223"/>
    <lineage>
        <taxon>Eukaryota</taxon>
        <taxon>Metazoa</taxon>
        <taxon>Spiralia</taxon>
        <taxon>Lophotrochozoa</taxon>
        <taxon>Mollusca</taxon>
        <taxon>Gastropoda</taxon>
        <taxon>Heterobranchia</taxon>
        <taxon>Euthyneura</taxon>
        <taxon>Panpulmonata</taxon>
        <taxon>Sacoglossa</taxon>
        <taxon>Placobranchoidea</taxon>
        <taxon>Plakobranchidae</taxon>
        <taxon>Elysia</taxon>
    </lineage>
</organism>
<feature type="transmembrane region" description="Helical" evidence="2">
    <location>
        <begin position="488"/>
        <end position="508"/>
    </location>
</feature>
<protein>
    <recommendedName>
        <fullName evidence="3">PiggyBac transposable element-derived protein domain-containing protein</fullName>
    </recommendedName>
</protein>
<accession>A0AAE1AF68</accession>
<proteinExistence type="predicted"/>
<dbReference type="EMBL" id="JAWDGP010001945">
    <property type="protein sequence ID" value="KAK3786770.1"/>
    <property type="molecule type" value="Genomic_DNA"/>
</dbReference>